<dbReference type="SUPFAM" id="SSF52172">
    <property type="entry name" value="CheY-like"/>
    <property type="match status" value="1"/>
</dbReference>
<dbReference type="SMART" id="SM01012">
    <property type="entry name" value="ANTAR"/>
    <property type="match status" value="1"/>
</dbReference>
<protein>
    <recommendedName>
        <fullName evidence="1">ANTAR domain-containing protein</fullName>
    </recommendedName>
</protein>
<gene>
    <name evidence="2" type="ORF">BK123_30390</name>
</gene>
<reference evidence="2 3" key="1">
    <citation type="submission" date="2016-11" db="EMBL/GenBank/DDBJ databases">
        <title>Paenibacillus species isolates.</title>
        <authorList>
            <person name="Beno S.M."/>
        </authorList>
    </citation>
    <scope>NUCLEOTIDE SEQUENCE [LARGE SCALE GENOMIC DNA]</scope>
    <source>
        <strain evidence="2 3">FSL F4-0100</strain>
    </source>
</reference>
<organism evidence="2 3">
    <name type="scientific">Paenibacillus lautus</name>
    <name type="common">Bacillus lautus</name>
    <dbReference type="NCBI Taxonomy" id="1401"/>
    <lineage>
        <taxon>Bacteria</taxon>
        <taxon>Bacillati</taxon>
        <taxon>Bacillota</taxon>
        <taxon>Bacilli</taxon>
        <taxon>Bacillales</taxon>
        <taxon>Paenibacillaceae</taxon>
        <taxon>Paenibacillus</taxon>
    </lineage>
</organism>
<dbReference type="InterPro" id="IPR036388">
    <property type="entry name" value="WH-like_DNA-bd_sf"/>
</dbReference>
<accession>A0A1R1ASR1</accession>
<dbReference type="Pfam" id="PF03861">
    <property type="entry name" value="ANTAR"/>
    <property type="match status" value="1"/>
</dbReference>
<sequence length="207" mass="23793">MRSLLVIHHPVPASERSGTDAKALLPEFILRSYGYKVHLACSEKQALAEIMEADGTILHLPVAAIKSWFSALDQQKRVPVLWWCSDHAASQSLEACEDDVTVDGLLFPTMKEHELHWTLHFSSKHFYEREQWHNERTQLLARIEERKWIDMAKGILCKMKNISESEAYDVLRRQAMNERKRMVDVATSIVKFYQLLQETGSGGAKKS</sequence>
<dbReference type="AlphaFoldDB" id="A0A1R1ASR1"/>
<dbReference type="STRING" id="1401.BK123_30390"/>
<evidence type="ECO:0000313" key="2">
    <source>
        <dbReference type="EMBL" id="OME88591.1"/>
    </source>
</evidence>
<comment type="caution">
    <text evidence="2">The sequence shown here is derived from an EMBL/GenBank/DDBJ whole genome shotgun (WGS) entry which is preliminary data.</text>
</comment>
<evidence type="ECO:0000259" key="1">
    <source>
        <dbReference type="PROSITE" id="PS50921"/>
    </source>
</evidence>
<proteinExistence type="predicted"/>
<name>A0A1R1ASR1_PAELA</name>
<dbReference type="InterPro" id="IPR005561">
    <property type="entry name" value="ANTAR"/>
</dbReference>
<dbReference type="Proteomes" id="UP000187074">
    <property type="component" value="Unassembled WGS sequence"/>
</dbReference>
<dbReference type="InterPro" id="IPR011006">
    <property type="entry name" value="CheY-like_superfamily"/>
</dbReference>
<dbReference type="GO" id="GO:0003723">
    <property type="term" value="F:RNA binding"/>
    <property type="evidence" value="ECO:0007669"/>
    <property type="project" value="InterPro"/>
</dbReference>
<dbReference type="Gene3D" id="1.10.10.10">
    <property type="entry name" value="Winged helix-like DNA-binding domain superfamily/Winged helix DNA-binding domain"/>
    <property type="match status" value="1"/>
</dbReference>
<feature type="domain" description="ANTAR" evidence="1">
    <location>
        <begin position="129"/>
        <end position="190"/>
    </location>
</feature>
<dbReference type="EMBL" id="MRTF01000014">
    <property type="protein sequence ID" value="OME88591.1"/>
    <property type="molecule type" value="Genomic_DNA"/>
</dbReference>
<dbReference type="OrthoDB" id="9795002at2"/>
<dbReference type="PROSITE" id="PS50921">
    <property type="entry name" value="ANTAR"/>
    <property type="match status" value="1"/>
</dbReference>
<evidence type="ECO:0000313" key="3">
    <source>
        <dbReference type="Proteomes" id="UP000187074"/>
    </source>
</evidence>
<dbReference type="RefSeq" id="WP_076326083.1">
    <property type="nucleotide sequence ID" value="NZ_MRTF01000014.1"/>
</dbReference>